<dbReference type="InterPro" id="IPR052902">
    <property type="entry name" value="ABC-2_transporter"/>
</dbReference>
<evidence type="ECO:0000256" key="3">
    <source>
        <dbReference type="ARBA" id="ARBA00022989"/>
    </source>
</evidence>
<evidence type="ECO:0000313" key="8">
    <source>
        <dbReference type="Proteomes" id="UP000621560"/>
    </source>
</evidence>
<dbReference type="AlphaFoldDB" id="A0A927GSV9"/>
<evidence type="ECO:0000256" key="4">
    <source>
        <dbReference type="ARBA" id="ARBA00023136"/>
    </source>
</evidence>
<keyword evidence="4 5" id="KW-0472">Membrane</keyword>
<keyword evidence="2 5" id="KW-0812">Transmembrane</keyword>
<evidence type="ECO:0000256" key="2">
    <source>
        <dbReference type="ARBA" id="ARBA00022692"/>
    </source>
</evidence>
<accession>A0A927GSV9</accession>
<dbReference type="GO" id="GO:0016020">
    <property type="term" value="C:membrane"/>
    <property type="evidence" value="ECO:0007669"/>
    <property type="project" value="UniProtKB-SubCell"/>
</dbReference>
<organism evidence="7 8">
    <name type="scientific">Paenibacillus sabuli</name>
    <dbReference type="NCBI Taxonomy" id="2772509"/>
    <lineage>
        <taxon>Bacteria</taxon>
        <taxon>Bacillati</taxon>
        <taxon>Bacillota</taxon>
        <taxon>Bacilli</taxon>
        <taxon>Bacillales</taxon>
        <taxon>Paenibacillaceae</taxon>
        <taxon>Paenibacillus</taxon>
    </lineage>
</organism>
<dbReference type="Proteomes" id="UP000621560">
    <property type="component" value="Unassembled WGS sequence"/>
</dbReference>
<feature type="transmembrane region" description="Helical" evidence="5">
    <location>
        <begin position="201"/>
        <end position="220"/>
    </location>
</feature>
<keyword evidence="3 5" id="KW-1133">Transmembrane helix</keyword>
<feature type="transmembrane region" description="Helical" evidence="5">
    <location>
        <begin position="44"/>
        <end position="63"/>
    </location>
</feature>
<sequence length="226" mass="24815">MTVFRYALKRMLRSRATLLLLALPFGLLLLPAQRGWEPLLPAWHYYGLLLLLLAARLPALLLVERTSGVLLRVASSPISHLRYLAEHMLAYGALLGLQIGAFVGAGMLRYRDPVQPWPLLAVYAAFALAALALVLAWCSLFRNRETSALILFSLCMLAMMLGGLLWPVQALPAALQRTAWLIPTYWLGEGYRTVAAGDHSALLAAIGMLLLFAAAGLLLGSRRRLN</sequence>
<gene>
    <name evidence="7" type="ORF">IDH44_12805</name>
</gene>
<dbReference type="InterPro" id="IPR013525">
    <property type="entry name" value="ABC2_TM"/>
</dbReference>
<dbReference type="PANTHER" id="PTHR43027:SF2">
    <property type="entry name" value="TRANSPORT PERMEASE PROTEIN"/>
    <property type="match status" value="1"/>
</dbReference>
<protein>
    <submittedName>
        <fullName evidence="7">ABC transporter permease</fullName>
    </submittedName>
</protein>
<feature type="transmembrane region" description="Helical" evidence="5">
    <location>
        <begin position="120"/>
        <end position="141"/>
    </location>
</feature>
<comment type="subcellular location">
    <subcellularLocation>
        <location evidence="1">Membrane</location>
        <topology evidence="1">Multi-pass membrane protein</topology>
    </subcellularLocation>
</comment>
<keyword evidence="8" id="KW-1185">Reference proteome</keyword>
<name>A0A927GSV9_9BACL</name>
<feature type="transmembrane region" description="Helical" evidence="5">
    <location>
        <begin position="84"/>
        <end position="108"/>
    </location>
</feature>
<dbReference type="EMBL" id="JACXIZ010000020">
    <property type="protein sequence ID" value="MBD2846077.1"/>
    <property type="molecule type" value="Genomic_DNA"/>
</dbReference>
<evidence type="ECO:0000259" key="6">
    <source>
        <dbReference type="Pfam" id="PF12698"/>
    </source>
</evidence>
<feature type="transmembrane region" description="Helical" evidence="5">
    <location>
        <begin position="148"/>
        <end position="168"/>
    </location>
</feature>
<evidence type="ECO:0000256" key="5">
    <source>
        <dbReference type="SAM" id="Phobius"/>
    </source>
</evidence>
<dbReference type="PANTHER" id="PTHR43027">
    <property type="entry name" value="DOXORUBICIN RESISTANCE ABC TRANSPORTER PERMEASE PROTEIN DRRC-RELATED"/>
    <property type="match status" value="1"/>
</dbReference>
<feature type="domain" description="ABC-2 type transporter transmembrane" evidence="6">
    <location>
        <begin position="49"/>
        <end position="220"/>
    </location>
</feature>
<comment type="caution">
    <text evidence="7">The sequence shown here is derived from an EMBL/GenBank/DDBJ whole genome shotgun (WGS) entry which is preliminary data.</text>
</comment>
<dbReference type="Pfam" id="PF12698">
    <property type="entry name" value="ABC2_membrane_3"/>
    <property type="match status" value="1"/>
</dbReference>
<evidence type="ECO:0000313" key="7">
    <source>
        <dbReference type="EMBL" id="MBD2846077.1"/>
    </source>
</evidence>
<dbReference type="GO" id="GO:0140359">
    <property type="term" value="F:ABC-type transporter activity"/>
    <property type="evidence" value="ECO:0007669"/>
    <property type="project" value="InterPro"/>
</dbReference>
<proteinExistence type="predicted"/>
<evidence type="ECO:0000256" key="1">
    <source>
        <dbReference type="ARBA" id="ARBA00004141"/>
    </source>
</evidence>
<reference evidence="7" key="1">
    <citation type="submission" date="2020-09" db="EMBL/GenBank/DDBJ databases">
        <title>A novel bacterium of genus Paenibacillus, isolated from South China Sea.</title>
        <authorList>
            <person name="Huang H."/>
            <person name="Mo K."/>
            <person name="Hu Y."/>
        </authorList>
    </citation>
    <scope>NUCLEOTIDE SEQUENCE</scope>
    <source>
        <strain evidence="7">IB182496</strain>
    </source>
</reference>
<dbReference type="RefSeq" id="WP_190918198.1">
    <property type="nucleotide sequence ID" value="NZ_JACXIZ010000020.1"/>
</dbReference>